<dbReference type="eggNOG" id="KOG1171">
    <property type="taxonomic scope" value="Eukaryota"/>
</dbReference>
<dbReference type="PANTHER" id="PTHR12446">
    <property type="entry name" value="TESMIN/TSO1-RELATED"/>
    <property type="match status" value="1"/>
</dbReference>
<evidence type="ECO:0000259" key="4">
    <source>
        <dbReference type="PROSITE" id="PS51634"/>
    </source>
</evidence>
<dbReference type="EnsemblProtists" id="EKX37899">
    <property type="protein sequence ID" value="EKX37899"/>
    <property type="gene ID" value="GUITHDRAFT_44838"/>
</dbReference>
<dbReference type="EMBL" id="JH993053">
    <property type="protein sequence ID" value="EKX37899.1"/>
    <property type="molecule type" value="Genomic_DNA"/>
</dbReference>
<evidence type="ECO:0000313" key="7">
    <source>
        <dbReference type="Proteomes" id="UP000011087"/>
    </source>
</evidence>
<dbReference type="HOGENOM" id="CLU_121159_0_0_1"/>
<keyword evidence="3" id="KW-0539">Nucleus</keyword>
<dbReference type="Proteomes" id="UP000011087">
    <property type="component" value="Unassembled WGS sequence"/>
</dbReference>
<dbReference type="AlphaFoldDB" id="L1IPT4"/>
<dbReference type="GO" id="GO:0006355">
    <property type="term" value="P:regulation of DNA-templated transcription"/>
    <property type="evidence" value="ECO:0007669"/>
    <property type="project" value="TreeGrafter"/>
</dbReference>
<dbReference type="STRING" id="905079.L1IPT4"/>
<reference evidence="5 7" key="1">
    <citation type="journal article" date="2012" name="Nature">
        <title>Algal genomes reveal evolutionary mosaicism and the fate of nucleomorphs.</title>
        <authorList>
            <consortium name="DOE Joint Genome Institute"/>
            <person name="Curtis B.A."/>
            <person name="Tanifuji G."/>
            <person name="Burki F."/>
            <person name="Gruber A."/>
            <person name="Irimia M."/>
            <person name="Maruyama S."/>
            <person name="Arias M.C."/>
            <person name="Ball S.G."/>
            <person name="Gile G.H."/>
            <person name="Hirakawa Y."/>
            <person name="Hopkins J.F."/>
            <person name="Kuo A."/>
            <person name="Rensing S.A."/>
            <person name="Schmutz J."/>
            <person name="Symeonidi A."/>
            <person name="Elias M."/>
            <person name="Eveleigh R.J."/>
            <person name="Herman E.K."/>
            <person name="Klute M.J."/>
            <person name="Nakayama T."/>
            <person name="Obornik M."/>
            <person name="Reyes-Prieto A."/>
            <person name="Armbrust E.V."/>
            <person name="Aves S.J."/>
            <person name="Beiko R.G."/>
            <person name="Coutinho P."/>
            <person name="Dacks J.B."/>
            <person name="Durnford D.G."/>
            <person name="Fast N.M."/>
            <person name="Green B.R."/>
            <person name="Grisdale C.J."/>
            <person name="Hempel F."/>
            <person name="Henrissat B."/>
            <person name="Hoppner M.P."/>
            <person name="Ishida K."/>
            <person name="Kim E."/>
            <person name="Koreny L."/>
            <person name="Kroth P.G."/>
            <person name="Liu Y."/>
            <person name="Malik S.B."/>
            <person name="Maier U.G."/>
            <person name="McRose D."/>
            <person name="Mock T."/>
            <person name="Neilson J.A."/>
            <person name="Onodera N.T."/>
            <person name="Poole A.M."/>
            <person name="Pritham E.J."/>
            <person name="Richards T.A."/>
            <person name="Rocap G."/>
            <person name="Roy S.W."/>
            <person name="Sarai C."/>
            <person name="Schaack S."/>
            <person name="Shirato S."/>
            <person name="Slamovits C.H."/>
            <person name="Spencer D.F."/>
            <person name="Suzuki S."/>
            <person name="Worden A.Z."/>
            <person name="Zauner S."/>
            <person name="Barry K."/>
            <person name="Bell C."/>
            <person name="Bharti A.K."/>
            <person name="Crow J.A."/>
            <person name="Grimwood J."/>
            <person name="Kramer R."/>
            <person name="Lindquist E."/>
            <person name="Lucas S."/>
            <person name="Salamov A."/>
            <person name="McFadden G.I."/>
            <person name="Lane C.E."/>
            <person name="Keeling P.J."/>
            <person name="Gray M.W."/>
            <person name="Grigoriev I.V."/>
            <person name="Archibald J.M."/>
        </authorList>
    </citation>
    <scope>NUCLEOTIDE SEQUENCE</scope>
    <source>
        <strain evidence="5 7">CCMP2712</strain>
    </source>
</reference>
<feature type="non-terminal residue" evidence="5">
    <location>
        <position position="138"/>
    </location>
</feature>
<dbReference type="GO" id="GO:0005634">
    <property type="term" value="C:nucleus"/>
    <property type="evidence" value="ECO:0007669"/>
    <property type="project" value="UniProtKB-SubCell"/>
</dbReference>
<dbReference type="PaxDb" id="55529-EKX37899"/>
<keyword evidence="7" id="KW-1185">Reference proteome</keyword>
<proteinExistence type="inferred from homology"/>
<dbReference type="PANTHER" id="PTHR12446:SF34">
    <property type="entry name" value="PROTEIN LIN-54 HOMOLOG"/>
    <property type="match status" value="1"/>
</dbReference>
<comment type="similarity">
    <text evidence="2">Belongs to the lin-54 family.</text>
</comment>
<protein>
    <recommendedName>
        <fullName evidence="4">CRC domain-containing protein</fullName>
    </recommendedName>
</protein>
<reference evidence="6" key="3">
    <citation type="submission" date="2015-06" db="UniProtKB">
        <authorList>
            <consortium name="EnsemblProtists"/>
        </authorList>
    </citation>
    <scope>IDENTIFICATION</scope>
</reference>
<evidence type="ECO:0000256" key="1">
    <source>
        <dbReference type="ARBA" id="ARBA00004123"/>
    </source>
</evidence>
<dbReference type="RefSeq" id="XP_005824879.1">
    <property type="nucleotide sequence ID" value="XM_005824822.1"/>
</dbReference>
<dbReference type="InterPro" id="IPR028307">
    <property type="entry name" value="Lin-54_fam"/>
</dbReference>
<dbReference type="InterPro" id="IPR033467">
    <property type="entry name" value="Tesmin/TSO1-like_CXC"/>
</dbReference>
<dbReference type="SMART" id="SM01114">
    <property type="entry name" value="CXC"/>
    <property type="match status" value="2"/>
</dbReference>
<dbReference type="PROSITE" id="PS51634">
    <property type="entry name" value="CRC"/>
    <property type="match status" value="1"/>
</dbReference>
<dbReference type="OrthoDB" id="6283463at2759"/>
<dbReference type="InterPro" id="IPR005172">
    <property type="entry name" value="CRC"/>
</dbReference>
<dbReference type="OMA" id="CFRSRYF"/>
<feature type="domain" description="CRC" evidence="4">
    <location>
        <begin position="13"/>
        <end position="138"/>
    </location>
</feature>
<name>L1IPT4_GUITC</name>
<feature type="non-terminal residue" evidence="5">
    <location>
        <position position="1"/>
    </location>
</feature>
<evidence type="ECO:0000313" key="5">
    <source>
        <dbReference type="EMBL" id="EKX37899.1"/>
    </source>
</evidence>
<comment type="subcellular location">
    <subcellularLocation>
        <location evidence="1">Nucleus</location>
    </subcellularLocation>
</comment>
<organism evidence="5">
    <name type="scientific">Guillardia theta (strain CCMP2712)</name>
    <name type="common">Cryptophyte</name>
    <dbReference type="NCBI Taxonomy" id="905079"/>
    <lineage>
        <taxon>Eukaryota</taxon>
        <taxon>Cryptophyceae</taxon>
        <taxon>Pyrenomonadales</taxon>
        <taxon>Geminigeraceae</taxon>
        <taxon>Guillardia</taxon>
    </lineage>
</organism>
<dbReference type="Pfam" id="PF03638">
    <property type="entry name" value="TCR"/>
    <property type="match status" value="2"/>
</dbReference>
<dbReference type="KEGG" id="gtt:GUITHDRAFT_44838"/>
<evidence type="ECO:0000256" key="3">
    <source>
        <dbReference type="ARBA" id="ARBA00023242"/>
    </source>
</evidence>
<reference evidence="7" key="2">
    <citation type="submission" date="2012-11" db="EMBL/GenBank/DDBJ databases">
        <authorList>
            <person name="Kuo A."/>
            <person name="Curtis B.A."/>
            <person name="Tanifuji G."/>
            <person name="Burki F."/>
            <person name="Gruber A."/>
            <person name="Irimia M."/>
            <person name="Maruyama S."/>
            <person name="Arias M.C."/>
            <person name="Ball S.G."/>
            <person name="Gile G.H."/>
            <person name="Hirakawa Y."/>
            <person name="Hopkins J.F."/>
            <person name="Rensing S.A."/>
            <person name="Schmutz J."/>
            <person name="Symeonidi A."/>
            <person name="Elias M."/>
            <person name="Eveleigh R.J."/>
            <person name="Herman E.K."/>
            <person name="Klute M.J."/>
            <person name="Nakayama T."/>
            <person name="Obornik M."/>
            <person name="Reyes-Prieto A."/>
            <person name="Armbrust E.V."/>
            <person name="Aves S.J."/>
            <person name="Beiko R.G."/>
            <person name="Coutinho P."/>
            <person name="Dacks J.B."/>
            <person name="Durnford D.G."/>
            <person name="Fast N.M."/>
            <person name="Green B.R."/>
            <person name="Grisdale C."/>
            <person name="Hempe F."/>
            <person name="Henrissat B."/>
            <person name="Hoppner M.P."/>
            <person name="Ishida K.-I."/>
            <person name="Kim E."/>
            <person name="Koreny L."/>
            <person name="Kroth P.G."/>
            <person name="Liu Y."/>
            <person name="Malik S.-B."/>
            <person name="Maier U.G."/>
            <person name="McRose D."/>
            <person name="Mock T."/>
            <person name="Neilson J.A."/>
            <person name="Onodera N.T."/>
            <person name="Poole A.M."/>
            <person name="Pritham E.J."/>
            <person name="Richards T.A."/>
            <person name="Rocap G."/>
            <person name="Roy S.W."/>
            <person name="Sarai C."/>
            <person name="Schaack S."/>
            <person name="Shirato S."/>
            <person name="Slamovits C.H."/>
            <person name="Spencer D.F."/>
            <person name="Suzuki S."/>
            <person name="Worden A.Z."/>
            <person name="Zauner S."/>
            <person name="Barry K."/>
            <person name="Bell C."/>
            <person name="Bharti A.K."/>
            <person name="Crow J.A."/>
            <person name="Grimwood J."/>
            <person name="Kramer R."/>
            <person name="Lindquist E."/>
            <person name="Lucas S."/>
            <person name="Salamov A."/>
            <person name="McFadden G.I."/>
            <person name="Lane C.E."/>
            <person name="Keeling P.J."/>
            <person name="Gray M.W."/>
            <person name="Grigoriev I.V."/>
            <person name="Archibald J.M."/>
        </authorList>
    </citation>
    <scope>NUCLEOTIDE SEQUENCE</scope>
    <source>
        <strain evidence="7">CCMP2712</strain>
    </source>
</reference>
<dbReference type="GeneID" id="17294687"/>
<sequence>ARQGSSRPGTPAKRKPCNCKNSKCLKLYCECFASGLYCEVQCNCHSCHNNVRFEWDRQAAVVSTLERNPHAFRPKITQTGQQGIVDSPAKGARWLMFVKARHMKGCHCKKSGCLKKYCECFQAAVMCSDTCKCIECRN</sequence>
<gene>
    <name evidence="5" type="ORF">GUITHDRAFT_44838</name>
</gene>
<evidence type="ECO:0000313" key="6">
    <source>
        <dbReference type="EnsemblProtists" id="EKX37899"/>
    </source>
</evidence>
<accession>L1IPT4</accession>
<evidence type="ECO:0000256" key="2">
    <source>
        <dbReference type="ARBA" id="ARBA00007267"/>
    </source>
</evidence>